<dbReference type="EMBL" id="CP133586">
    <property type="protein sequence ID" value="WMT17194.1"/>
    <property type="molecule type" value="Genomic_DNA"/>
</dbReference>
<accession>A0ABY9PWD3</accession>
<keyword evidence="7" id="KW-1185">Reference proteome</keyword>
<evidence type="ECO:0000259" key="5">
    <source>
        <dbReference type="Pfam" id="PF00419"/>
    </source>
</evidence>
<proteinExistence type="inferred from homology"/>
<dbReference type="InterPro" id="IPR036937">
    <property type="entry name" value="Adhesion_dom_fimbrial_sf"/>
</dbReference>
<name>A0ABY9PWD3_SERFO</name>
<evidence type="ECO:0000256" key="3">
    <source>
        <dbReference type="ARBA" id="ARBA00022729"/>
    </source>
</evidence>
<gene>
    <name evidence="6" type="ORF">RFB13_13110</name>
</gene>
<keyword evidence="3" id="KW-0732">Signal</keyword>
<dbReference type="PANTHER" id="PTHR33420:SF12">
    <property type="entry name" value="FIMBRIN-LIKE PROTEIN FIMI-RELATED"/>
    <property type="match status" value="1"/>
</dbReference>
<evidence type="ECO:0000256" key="2">
    <source>
        <dbReference type="ARBA" id="ARBA00006671"/>
    </source>
</evidence>
<protein>
    <submittedName>
        <fullName evidence="6">Fimbrial protein</fullName>
    </submittedName>
</protein>
<feature type="domain" description="Fimbrial-type adhesion" evidence="5">
    <location>
        <begin position="220"/>
        <end position="371"/>
    </location>
</feature>
<evidence type="ECO:0000256" key="4">
    <source>
        <dbReference type="ARBA" id="ARBA00023263"/>
    </source>
</evidence>
<dbReference type="RefSeq" id="WP_309206694.1">
    <property type="nucleotide sequence ID" value="NZ_CP133586.1"/>
</dbReference>
<dbReference type="PANTHER" id="PTHR33420">
    <property type="entry name" value="FIMBRIAL SUBUNIT ELFA-RELATED"/>
    <property type="match status" value="1"/>
</dbReference>
<dbReference type="Gene3D" id="2.60.40.1090">
    <property type="entry name" value="Fimbrial-type adhesion domain"/>
    <property type="match status" value="1"/>
</dbReference>
<keyword evidence="4" id="KW-0281">Fimbrium</keyword>
<dbReference type="Pfam" id="PF00419">
    <property type="entry name" value="Fimbrial"/>
    <property type="match status" value="1"/>
</dbReference>
<comment type="subcellular location">
    <subcellularLocation>
        <location evidence="1">Fimbrium</location>
    </subcellularLocation>
</comment>
<evidence type="ECO:0000256" key="1">
    <source>
        <dbReference type="ARBA" id="ARBA00004561"/>
    </source>
</evidence>
<dbReference type="InterPro" id="IPR000259">
    <property type="entry name" value="Adhesion_dom_fimbrial"/>
</dbReference>
<evidence type="ECO:0000313" key="6">
    <source>
        <dbReference type="EMBL" id="WMT17194.1"/>
    </source>
</evidence>
<sequence length="371" mass="38233">MMSSNIQKTIKKAVTQKTSRVRLAALSLGALALAVLGISQGYAVTTICNVPPPLSLTFPALVFDGGADGPTIGQPIGSGWGAVTTNPTLFSGGADCLIRNGTTLLMMGGETKPIPGTTYTEGGLTYPVFPTNVPGIGIIIGIKATSAANYTPVNIVTNFFPEPAPSQGMGVSLQAKLIVTGRLTTGVYQIPRQDLVRVYANGPLSNTATGVSVMSLNTTTVTITARTCQMTSATTQNVPLPRVTKNQFSGPGSLSAVGYNFTLSTLCDSGVKLYATMTDANDPSNTGNTLSLGTGSTASGVGVQILRNNQAIAFGPDSAASGNTNQWFIGTAGSGGKETINIPLEAKYVQTESNMVAGNIRSRATVTFSYQ</sequence>
<dbReference type="SUPFAM" id="SSF49401">
    <property type="entry name" value="Bacterial adhesins"/>
    <property type="match status" value="1"/>
</dbReference>
<dbReference type="InterPro" id="IPR008966">
    <property type="entry name" value="Adhesion_dom_sf"/>
</dbReference>
<comment type="similarity">
    <text evidence="2">Belongs to the fimbrial protein family.</text>
</comment>
<evidence type="ECO:0000313" key="7">
    <source>
        <dbReference type="Proteomes" id="UP001235341"/>
    </source>
</evidence>
<organism evidence="6 7">
    <name type="scientific">Serratia fonticola</name>
    <dbReference type="NCBI Taxonomy" id="47917"/>
    <lineage>
        <taxon>Bacteria</taxon>
        <taxon>Pseudomonadati</taxon>
        <taxon>Pseudomonadota</taxon>
        <taxon>Gammaproteobacteria</taxon>
        <taxon>Enterobacterales</taxon>
        <taxon>Yersiniaceae</taxon>
        <taxon>Serratia</taxon>
    </lineage>
</organism>
<dbReference type="Gene3D" id="2.60.40.3310">
    <property type="match status" value="1"/>
</dbReference>
<dbReference type="Proteomes" id="UP001235341">
    <property type="component" value="Chromosome"/>
</dbReference>
<reference evidence="6 7" key="1">
    <citation type="submission" date="2023-08" db="EMBL/GenBank/DDBJ databases">
        <title>Complete Genome and Methylome dissection of Serratia fonticola NEB369.</title>
        <authorList>
            <person name="Fomenkov A."/>
            <person name="Roberts R.D."/>
        </authorList>
    </citation>
    <scope>NUCLEOTIDE SEQUENCE [LARGE SCALE GENOMIC DNA]</scope>
    <source>
        <strain evidence="6 7">NEB369</strain>
    </source>
</reference>
<dbReference type="InterPro" id="IPR050263">
    <property type="entry name" value="Bact_Fimbrial_Adh_Pro"/>
</dbReference>